<reference evidence="3 4" key="1">
    <citation type="journal article" date="2024" name="BMC Genomics">
        <title>De novo assembly and annotation of Popillia japonica's genome with initial clues to its potential as an invasive pest.</title>
        <authorList>
            <person name="Cucini C."/>
            <person name="Boschi S."/>
            <person name="Funari R."/>
            <person name="Cardaioli E."/>
            <person name="Iannotti N."/>
            <person name="Marturano G."/>
            <person name="Paoli F."/>
            <person name="Bruttini M."/>
            <person name="Carapelli A."/>
            <person name="Frati F."/>
            <person name="Nardi F."/>
        </authorList>
    </citation>
    <scope>NUCLEOTIDE SEQUENCE [LARGE SCALE GENOMIC DNA]</scope>
    <source>
        <strain evidence="3">DMR45628</strain>
    </source>
</reference>
<keyword evidence="4" id="KW-1185">Reference proteome</keyword>
<dbReference type="EMBL" id="JASPKY010000745">
    <property type="protein sequence ID" value="KAK9685835.1"/>
    <property type="molecule type" value="Genomic_DNA"/>
</dbReference>
<accession>A0AAW1IA72</accession>
<dbReference type="Pfam" id="PF03221">
    <property type="entry name" value="HTH_Tnp_Tc5"/>
    <property type="match status" value="1"/>
</dbReference>
<feature type="domain" description="HTH CENPB-type" evidence="2">
    <location>
        <begin position="57"/>
        <end position="115"/>
    </location>
</feature>
<dbReference type="GO" id="GO:0003677">
    <property type="term" value="F:DNA binding"/>
    <property type="evidence" value="ECO:0007669"/>
    <property type="project" value="UniProtKB-KW"/>
</dbReference>
<dbReference type="Gene3D" id="1.10.10.60">
    <property type="entry name" value="Homeodomain-like"/>
    <property type="match status" value="1"/>
</dbReference>
<proteinExistence type="predicted"/>
<evidence type="ECO:0000259" key="2">
    <source>
        <dbReference type="Pfam" id="PF03221"/>
    </source>
</evidence>
<gene>
    <name evidence="3" type="ORF">QE152_g37643</name>
</gene>
<sequence length="143" mass="15712">MAAALAAAKAELPVATASKTFGVPRITLRNKLKGISPEICNMAPSTILSTEEVLRIVTWLADIAKAGFPVTKQGLVDTVAKLIKDLERKTPFCDGIPGKKWFKAFLKRHPNISLKTYVKSLRVIVESLLKTIYVTGLKKFPFT</sequence>
<name>A0AAW1IA72_POPJA</name>
<evidence type="ECO:0000313" key="3">
    <source>
        <dbReference type="EMBL" id="KAK9685835.1"/>
    </source>
</evidence>
<comment type="caution">
    <text evidence="3">The sequence shown here is derived from an EMBL/GenBank/DDBJ whole genome shotgun (WGS) entry which is preliminary data.</text>
</comment>
<evidence type="ECO:0000313" key="4">
    <source>
        <dbReference type="Proteomes" id="UP001458880"/>
    </source>
</evidence>
<evidence type="ECO:0000256" key="1">
    <source>
        <dbReference type="ARBA" id="ARBA00023125"/>
    </source>
</evidence>
<protein>
    <recommendedName>
        <fullName evidence="2">HTH CENPB-type domain-containing protein</fullName>
    </recommendedName>
</protein>
<dbReference type="Proteomes" id="UP001458880">
    <property type="component" value="Unassembled WGS sequence"/>
</dbReference>
<dbReference type="InterPro" id="IPR006600">
    <property type="entry name" value="HTH_CenpB_DNA-bd_dom"/>
</dbReference>
<dbReference type="AlphaFoldDB" id="A0AAW1IA72"/>
<keyword evidence="1" id="KW-0238">DNA-binding</keyword>
<organism evidence="3 4">
    <name type="scientific">Popillia japonica</name>
    <name type="common">Japanese beetle</name>
    <dbReference type="NCBI Taxonomy" id="7064"/>
    <lineage>
        <taxon>Eukaryota</taxon>
        <taxon>Metazoa</taxon>
        <taxon>Ecdysozoa</taxon>
        <taxon>Arthropoda</taxon>
        <taxon>Hexapoda</taxon>
        <taxon>Insecta</taxon>
        <taxon>Pterygota</taxon>
        <taxon>Neoptera</taxon>
        <taxon>Endopterygota</taxon>
        <taxon>Coleoptera</taxon>
        <taxon>Polyphaga</taxon>
        <taxon>Scarabaeiformia</taxon>
        <taxon>Scarabaeidae</taxon>
        <taxon>Rutelinae</taxon>
        <taxon>Popillia</taxon>
    </lineage>
</organism>